<dbReference type="RefSeq" id="WP_085878506.1">
    <property type="nucleotide sequence ID" value="NZ_FWFZ01000006.1"/>
</dbReference>
<keyword evidence="3" id="KW-1185">Reference proteome</keyword>
<feature type="signal peptide" evidence="1">
    <location>
        <begin position="1"/>
        <end position="19"/>
    </location>
</feature>
<evidence type="ECO:0000313" key="2">
    <source>
        <dbReference type="EMBL" id="SLN41227.1"/>
    </source>
</evidence>
<protein>
    <recommendedName>
        <fullName evidence="4">NADH dehydrogenase subunit E</fullName>
    </recommendedName>
</protein>
<evidence type="ECO:0008006" key="4">
    <source>
        <dbReference type="Google" id="ProtNLM"/>
    </source>
</evidence>
<dbReference type="PROSITE" id="PS51257">
    <property type="entry name" value="PROKAR_LIPOPROTEIN"/>
    <property type="match status" value="1"/>
</dbReference>
<dbReference type="Proteomes" id="UP000193900">
    <property type="component" value="Unassembled WGS sequence"/>
</dbReference>
<dbReference type="OrthoDB" id="7874896at2"/>
<reference evidence="2 3" key="1">
    <citation type="submission" date="2017-03" db="EMBL/GenBank/DDBJ databases">
        <authorList>
            <person name="Afonso C.L."/>
            <person name="Miller P.J."/>
            <person name="Scott M.A."/>
            <person name="Spackman E."/>
            <person name="Goraichik I."/>
            <person name="Dimitrov K.M."/>
            <person name="Suarez D.L."/>
            <person name="Swayne D.E."/>
        </authorList>
    </citation>
    <scope>NUCLEOTIDE SEQUENCE [LARGE SCALE GENOMIC DNA]</scope>
    <source>
        <strain evidence="2 3">CECT 7023</strain>
    </source>
</reference>
<organism evidence="2 3">
    <name type="scientific">Roseisalinus antarcticus</name>
    <dbReference type="NCBI Taxonomy" id="254357"/>
    <lineage>
        <taxon>Bacteria</taxon>
        <taxon>Pseudomonadati</taxon>
        <taxon>Pseudomonadota</taxon>
        <taxon>Alphaproteobacteria</taxon>
        <taxon>Rhodobacterales</taxon>
        <taxon>Roseobacteraceae</taxon>
        <taxon>Roseisalinus</taxon>
    </lineage>
</organism>
<name>A0A1Y5SHX3_9RHOB</name>
<sequence>MRRPLFPVLACALALSACAAPAPPPVLPAGVTEADLGVFRAAVVEAGCRVTNDTEAAVVEARTDLDPARLRGVVEYLGRTGELVDAGPGGFALRTGPCG</sequence>
<gene>
    <name evidence="2" type="ORF">ROA7023_01639</name>
</gene>
<keyword evidence="1" id="KW-0732">Signal</keyword>
<dbReference type="AlphaFoldDB" id="A0A1Y5SHX3"/>
<evidence type="ECO:0000256" key="1">
    <source>
        <dbReference type="SAM" id="SignalP"/>
    </source>
</evidence>
<evidence type="ECO:0000313" key="3">
    <source>
        <dbReference type="Proteomes" id="UP000193900"/>
    </source>
</evidence>
<dbReference type="EMBL" id="FWFZ01000006">
    <property type="protein sequence ID" value="SLN41227.1"/>
    <property type="molecule type" value="Genomic_DNA"/>
</dbReference>
<proteinExistence type="predicted"/>
<feature type="chain" id="PRO_5012011908" description="NADH dehydrogenase subunit E" evidence="1">
    <location>
        <begin position="20"/>
        <end position="99"/>
    </location>
</feature>
<accession>A0A1Y5SHX3</accession>